<feature type="transmembrane region" description="Helical" evidence="8">
    <location>
        <begin position="368"/>
        <end position="388"/>
    </location>
</feature>
<proteinExistence type="predicted"/>
<feature type="transmembrane region" description="Helical" evidence="8">
    <location>
        <begin position="516"/>
        <end position="534"/>
    </location>
</feature>
<keyword evidence="5 8" id="KW-0812">Transmembrane</keyword>
<feature type="transmembrane region" description="Helical" evidence="8">
    <location>
        <begin position="342"/>
        <end position="361"/>
    </location>
</feature>
<feature type="transmembrane region" description="Helical" evidence="8">
    <location>
        <begin position="1049"/>
        <end position="1068"/>
    </location>
</feature>
<name>A0A5C5YUK4_9BACT</name>
<dbReference type="PANTHER" id="PTHR32063:SF9">
    <property type="entry name" value="SIMILAR TO MULTIDRUG RESISTANCE PROTEIN MEXB"/>
    <property type="match status" value="1"/>
</dbReference>
<reference evidence="10 11" key="1">
    <citation type="submission" date="2019-02" db="EMBL/GenBank/DDBJ databases">
        <title>Deep-cultivation of Planctomycetes and their phenomic and genomic characterization uncovers novel biology.</title>
        <authorList>
            <person name="Wiegand S."/>
            <person name="Jogler M."/>
            <person name="Boedeker C."/>
            <person name="Pinto D."/>
            <person name="Vollmers J."/>
            <person name="Rivas-Marin E."/>
            <person name="Kohn T."/>
            <person name="Peeters S.H."/>
            <person name="Heuer A."/>
            <person name="Rast P."/>
            <person name="Oberbeckmann S."/>
            <person name="Bunk B."/>
            <person name="Jeske O."/>
            <person name="Meyerdierks A."/>
            <person name="Storesund J.E."/>
            <person name="Kallscheuer N."/>
            <person name="Luecker S."/>
            <person name="Lage O.M."/>
            <person name="Pohl T."/>
            <person name="Merkel B.J."/>
            <person name="Hornburger P."/>
            <person name="Mueller R.-W."/>
            <person name="Bruemmer F."/>
            <person name="Labrenz M."/>
            <person name="Spormann A.M."/>
            <person name="Op Den Camp H."/>
            <person name="Overmann J."/>
            <person name="Amann R."/>
            <person name="Jetten M.S.M."/>
            <person name="Mascher T."/>
            <person name="Medema M.H."/>
            <person name="Devos D.P."/>
            <person name="Kaster A.-K."/>
            <person name="Ovreas L."/>
            <person name="Rohde M."/>
            <person name="Galperin M.Y."/>
            <person name="Jogler C."/>
        </authorList>
    </citation>
    <scope>NUCLEOTIDE SEQUENCE [LARGE SCALE GENOMIC DNA]</scope>
    <source>
        <strain evidence="10 11">Pla123a</strain>
    </source>
</reference>
<feature type="transmembrane region" description="Helical" evidence="8">
    <location>
        <begin position="968"/>
        <end position="990"/>
    </location>
</feature>
<dbReference type="SUPFAM" id="SSF82714">
    <property type="entry name" value="Multidrug efflux transporter AcrB TolC docking domain, DN and DC subdomains"/>
    <property type="match status" value="2"/>
</dbReference>
<dbReference type="Gene3D" id="3.30.70.1320">
    <property type="entry name" value="Multidrug efflux transporter AcrB pore domain like"/>
    <property type="match status" value="1"/>
</dbReference>
<gene>
    <name evidence="10" type="primary">bepE_2</name>
    <name evidence="10" type="ORF">Pla123a_10270</name>
</gene>
<comment type="subcellular location">
    <subcellularLocation>
        <location evidence="1">Cell inner membrane</location>
        <topology evidence="1">Multi-pass membrane protein</topology>
    </subcellularLocation>
</comment>
<evidence type="ECO:0000256" key="4">
    <source>
        <dbReference type="ARBA" id="ARBA00022519"/>
    </source>
</evidence>
<feature type="transmembrane region" description="Helical" evidence="8">
    <location>
        <begin position="579"/>
        <end position="597"/>
    </location>
</feature>
<sequence length="1094" mass="120150">MFTKFLHRPALAIVISLMILFLGGLGIETLPVAQFPSVAPPTVQVSIAYPGASANVLVDSVLIPLEQSINGVQNMRYIASDATSAGEATIRIYFEPGTDPNINVVNVQNRVNIVMNRLPPLVQREGILVSQVVPSMLMYVNVYSTAENADQKFLYNFANVNIMPVLKRIQGMGLPTNLGNRSYAMRVWLKLDRMRAYNLSSDDVMEALAEQSVIGSPGRLGQATGKTSQTKEYVLTYVGRFNKPEQYENIILKANPDGEILRLKDVAEVELGSEFFDIYSDIDGHPAASIILKQSPGSNAAAVIDEVKETLEQIKEETFPPGMDYELAYDVSKFLDASIEKVLHTLLEAFILVSLVVYMFLGDLRSTIIPTIAVPVSLIGTFFVLQLFGLSINLITLFAMVLAIGVVVDDAIVVVEAVHAKMAEKPLSPYKATMEVVQEISGAIIAITLVMTAVFVPVTFVPGPVGQFYRQFGITMATSIVLSGVVALTLTPVLCAMILQPHTHSHATHEKKKRNIFLTILYLIAGLLVLALVTYLAYELWGWVGFLLLLVPLVRKPFDWLVERGTDFYAAILKRTVSKRALAVALVGVFTAGIYFVNESLPTGFIPGEDQGIIYGIIQTPPGSTLEYTNAKSHELQEIAKELDEVTSVTSLAGYEVLTEGRGSNAGTCILNLKPWSERELDARQIIEELEEKCKRLSDVKIEFFEPPAVPGFGAAGGFSMRLLDKTNSSDYQRLGEVTEEFMAALEERPELKNLFTFFSSDYPQYELIVNNDIAMQKGVSIEAALENLNILIGSTYEQGFIRFGQFYKVYVQAAPEFRRYPEDLETMFVKNEAGEMVPYSAFMRLEEKQGLNEITRYNLYPSAAIQGAPATGFSSGQAIAAIKEVAAATLPHGYDVGWEGLSYDEASKGNESVYIFIIVVAFVYLVLVGQYESFIIPLAVIFSLPIGVFGSFYFLKLMGLTNDVYAQIGLVMLVGLLGKNAILIVEFAVQRRQQGLSLAEAGIEGGKLRFRPIQMTSFAFIAGLIPLVFATGAGAIGNRTIGTTAAGGMLVGTVIGVLVIPGLYYLFGRMADKRSLIRDEHYDPLSELFERHP</sequence>
<evidence type="ECO:0000256" key="3">
    <source>
        <dbReference type="ARBA" id="ARBA00022475"/>
    </source>
</evidence>
<feature type="transmembrane region" description="Helical" evidence="8">
    <location>
        <begin position="1018"/>
        <end position="1037"/>
    </location>
</feature>
<evidence type="ECO:0000256" key="7">
    <source>
        <dbReference type="ARBA" id="ARBA00023136"/>
    </source>
</evidence>
<dbReference type="Gene3D" id="3.30.2090.10">
    <property type="entry name" value="Multidrug efflux transporter AcrB TolC docking domain, DN and DC subdomains"/>
    <property type="match status" value="2"/>
</dbReference>
<dbReference type="GO" id="GO:0005886">
    <property type="term" value="C:plasma membrane"/>
    <property type="evidence" value="ECO:0007669"/>
    <property type="project" value="UniProtKB-SubCell"/>
</dbReference>
<protein>
    <submittedName>
        <fullName evidence="10">Efflux pump membrane transporter BepE</fullName>
    </submittedName>
</protein>
<dbReference type="FunFam" id="1.20.1640.10:FF:000001">
    <property type="entry name" value="Efflux pump membrane transporter"/>
    <property type="match status" value="1"/>
</dbReference>
<dbReference type="EMBL" id="SJPO01000002">
    <property type="protein sequence ID" value="TWT78237.1"/>
    <property type="molecule type" value="Genomic_DNA"/>
</dbReference>
<keyword evidence="6 8" id="KW-1133">Transmembrane helix</keyword>
<feature type="transmembrane region" description="Helical" evidence="8">
    <location>
        <begin position="472"/>
        <end position="495"/>
    </location>
</feature>
<dbReference type="PANTHER" id="PTHR32063">
    <property type="match status" value="1"/>
</dbReference>
<evidence type="ECO:0000259" key="9">
    <source>
        <dbReference type="PROSITE" id="PS50156"/>
    </source>
</evidence>
<feature type="transmembrane region" description="Helical" evidence="8">
    <location>
        <begin position="936"/>
        <end position="956"/>
    </location>
</feature>
<keyword evidence="11" id="KW-1185">Reference proteome</keyword>
<feature type="domain" description="SSD" evidence="9">
    <location>
        <begin position="372"/>
        <end position="497"/>
    </location>
</feature>
<accession>A0A5C5YUK4</accession>
<evidence type="ECO:0000256" key="1">
    <source>
        <dbReference type="ARBA" id="ARBA00004429"/>
    </source>
</evidence>
<evidence type="ECO:0000256" key="2">
    <source>
        <dbReference type="ARBA" id="ARBA00022448"/>
    </source>
</evidence>
<keyword evidence="7 8" id="KW-0472">Membrane</keyword>
<dbReference type="InterPro" id="IPR001036">
    <property type="entry name" value="Acrflvin-R"/>
</dbReference>
<dbReference type="Gene3D" id="3.30.70.1440">
    <property type="entry name" value="Multidrug efflux transporter AcrB pore domain"/>
    <property type="match status" value="1"/>
</dbReference>
<dbReference type="OrthoDB" id="220575at2"/>
<keyword evidence="3" id="KW-1003">Cell membrane</keyword>
<dbReference type="RefSeq" id="WP_146584534.1">
    <property type="nucleotide sequence ID" value="NZ_SJPO01000002.1"/>
</dbReference>
<dbReference type="InterPro" id="IPR027463">
    <property type="entry name" value="AcrB_DN_DC_subdom"/>
</dbReference>
<keyword evidence="4" id="KW-0997">Cell inner membrane</keyword>
<evidence type="ECO:0000313" key="10">
    <source>
        <dbReference type="EMBL" id="TWT78237.1"/>
    </source>
</evidence>
<feature type="transmembrane region" description="Helical" evidence="8">
    <location>
        <begin position="394"/>
        <end position="419"/>
    </location>
</feature>
<dbReference type="Gene3D" id="3.30.70.1430">
    <property type="entry name" value="Multidrug efflux transporter AcrB pore domain"/>
    <property type="match status" value="2"/>
</dbReference>
<feature type="transmembrane region" description="Helical" evidence="8">
    <location>
        <begin position="913"/>
        <end position="929"/>
    </location>
</feature>
<dbReference type="Gene3D" id="1.20.1640.10">
    <property type="entry name" value="Multidrug efflux transporter AcrB transmembrane domain"/>
    <property type="match status" value="2"/>
</dbReference>
<feature type="transmembrane region" description="Helical" evidence="8">
    <location>
        <begin position="440"/>
        <end position="460"/>
    </location>
</feature>
<dbReference type="GO" id="GO:0042910">
    <property type="term" value="F:xenobiotic transmembrane transporter activity"/>
    <property type="evidence" value="ECO:0007669"/>
    <property type="project" value="TreeGrafter"/>
</dbReference>
<dbReference type="PRINTS" id="PR00702">
    <property type="entry name" value="ACRIFLAVINRP"/>
</dbReference>
<dbReference type="PROSITE" id="PS50156">
    <property type="entry name" value="SSD"/>
    <property type="match status" value="1"/>
</dbReference>
<evidence type="ECO:0000256" key="6">
    <source>
        <dbReference type="ARBA" id="ARBA00022989"/>
    </source>
</evidence>
<evidence type="ECO:0000256" key="5">
    <source>
        <dbReference type="ARBA" id="ARBA00022692"/>
    </source>
</evidence>
<dbReference type="Pfam" id="PF00873">
    <property type="entry name" value="ACR_tran"/>
    <property type="match status" value="1"/>
</dbReference>
<dbReference type="Proteomes" id="UP000318478">
    <property type="component" value="Unassembled WGS sequence"/>
</dbReference>
<dbReference type="AlphaFoldDB" id="A0A5C5YUK4"/>
<evidence type="ECO:0000256" key="8">
    <source>
        <dbReference type="SAM" id="Phobius"/>
    </source>
</evidence>
<evidence type="ECO:0000313" key="11">
    <source>
        <dbReference type="Proteomes" id="UP000318478"/>
    </source>
</evidence>
<feature type="transmembrane region" description="Helical" evidence="8">
    <location>
        <begin position="540"/>
        <end position="558"/>
    </location>
</feature>
<organism evidence="10 11">
    <name type="scientific">Posidoniimonas polymericola</name>
    <dbReference type="NCBI Taxonomy" id="2528002"/>
    <lineage>
        <taxon>Bacteria</taxon>
        <taxon>Pseudomonadati</taxon>
        <taxon>Planctomycetota</taxon>
        <taxon>Planctomycetia</taxon>
        <taxon>Pirellulales</taxon>
        <taxon>Lacipirellulaceae</taxon>
        <taxon>Posidoniimonas</taxon>
    </lineage>
</organism>
<dbReference type="SUPFAM" id="SSF82693">
    <property type="entry name" value="Multidrug efflux transporter AcrB pore domain, PN1, PN2, PC1 and PC2 subdomains"/>
    <property type="match status" value="4"/>
</dbReference>
<keyword evidence="2" id="KW-0813">Transport</keyword>
<comment type="caution">
    <text evidence="10">The sequence shown here is derived from an EMBL/GenBank/DDBJ whole genome shotgun (WGS) entry which is preliminary data.</text>
</comment>
<dbReference type="InterPro" id="IPR000731">
    <property type="entry name" value="SSD"/>
</dbReference>
<dbReference type="SUPFAM" id="SSF82866">
    <property type="entry name" value="Multidrug efflux transporter AcrB transmembrane domain"/>
    <property type="match status" value="2"/>
</dbReference>